<evidence type="ECO:0000256" key="13">
    <source>
        <dbReference type="ARBA" id="ARBA00023098"/>
    </source>
</evidence>
<dbReference type="PANTHER" id="PTHR13619:SF0">
    <property type="entry name" value="PHOSPHATIDATE CYTIDYLYLTRANSFERASE, MITOCHONDRIAL"/>
    <property type="match status" value="1"/>
</dbReference>
<evidence type="ECO:0000256" key="2">
    <source>
        <dbReference type="ARBA" id="ARBA00004443"/>
    </source>
</evidence>
<dbReference type="GO" id="GO:0032049">
    <property type="term" value="P:cardiolipin biosynthetic process"/>
    <property type="evidence" value="ECO:0007669"/>
    <property type="project" value="InterPro"/>
</dbReference>
<keyword evidence="17" id="KW-1208">Phospholipid metabolism</keyword>
<dbReference type="STRING" id="41875.K8EAW9"/>
<keyword evidence="10" id="KW-0548">Nucleotidyltransferase</keyword>
<evidence type="ECO:0000256" key="19">
    <source>
        <dbReference type="SAM" id="MobiDB-lite"/>
    </source>
</evidence>
<keyword evidence="8" id="KW-0444">Lipid biosynthesis</keyword>
<evidence type="ECO:0000256" key="14">
    <source>
        <dbReference type="ARBA" id="ARBA00023128"/>
    </source>
</evidence>
<dbReference type="InterPro" id="IPR015222">
    <property type="entry name" value="Tam41"/>
</dbReference>
<dbReference type="PANTHER" id="PTHR13619">
    <property type="entry name" value="PHOSPHATIDATE CYTIDYLYLTRANSFERASE, MITOCHONDRIAL"/>
    <property type="match status" value="1"/>
</dbReference>
<keyword evidence="21" id="KW-1185">Reference proteome</keyword>
<evidence type="ECO:0000256" key="9">
    <source>
        <dbReference type="ARBA" id="ARBA00022679"/>
    </source>
</evidence>
<dbReference type="RefSeq" id="XP_007514802.1">
    <property type="nucleotide sequence ID" value="XM_007514740.1"/>
</dbReference>
<keyword evidence="16" id="KW-0594">Phospholipid biosynthesis</keyword>
<comment type="cofactor">
    <cofactor evidence="1">
        <name>Mg(2+)</name>
        <dbReference type="ChEBI" id="CHEBI:18420"/>
    </cofactor>
</comment>
<feature type="compositionally biased region" description="Low complexity" evidence="19">
    <location>
        <begin position="273"/>
        <end position="286"/>
    </location>
</feature>
<comment type="pathway">
    <text evidence="3">Phospholipid metabolism; CDP-diacylglycerol biosynthesis; CDP-diacylglycerol from sn-glycerol 3-phosphate: step 3/3.</text>
</comment>
<dbReference type="GO" id="GO:0004605">
    <property type="term" value="F:phosphatidate cytidylyltransferase activity"/>
    <property type="evidence" value="ECO:0007669"/>
    <property type="project" value="UniProtKB-EC"/>
</dbReference>
<sequence length="382" mass="43235">MTSSSHTDSSSPLNPRRRALYHSHVLRRLPKFASAFAYGASILTPNIPSQMLDYIIVVDDAREWHEVNMRLNPSHYSRVLRLFGASAVDAVSNTIGVGVHFNAYVDIETPNLEAFKQTRYKYGVVERRTIERDVEGWDNLFLAGRMQKPYERVMGVREEEEDDDDNDDDNGLALDALNGKKNKRAALAYALLVSRGSGKSKGTTTVEERDLYETIANLSYDGDIRHVFGAEDAQKARRIVDGSFEKMREWYEESFRDFRDSLDVIDYDVDLDSNSLSSSSSSSSPSQKPRVLTHDHSPQATRKLLAMLPPPFLETMVAGDLRKLDMVSREANAETIARSIRETSRDIVRKSSLRQSISAALTTDVVKVVTYAYQKFSKYRIE</sequence>
<dbReference type="EMBL" id="FO082277">
    <property type="protein sequence ID" value="CCO15042.1"/>
    <property type="molecule type" value="Genomic_DNA"/>
</dbReference>
<evidence type="ECO:0000256" key="3">
    <source>
        <dbReference type="ARBA" id="ARBA00005119"/>
    </source>
</evidence>
<dbReference type="UniPathway" id="UPA00557">
    <property type="reaction ID" value="UER00614"/>
</dbReference>
<evidence type="ECO:0000256" key="5">
    <source>
        <dbReference type="ARBA" id="ARBA00005458"/>
    </source>
</evidence>
<keyword evidence="9" id="KW-0808">Transferase</keyword>
<evidence type="ECO:0000256" key="7">
    <source>
        <dbReference type="ARBA" id="ARBA00018337"/>
    </source>
</evidence>
<evidence type="ECO:0000256" key="15">
    <source>
        <dbReference type="ARBA" id="ARBA00023136"/>
    </source>
</evidence>
<dbReference type="GO" id="GO:0005743">
    <property type="term" value="C:mitochondrial inner membrane"/>
    <property type="evidence" value="ECO:0007669"/>
    <property type="project" value="UniProtKB-SubCell"/>
</dbReference>
<evidence type="ECO:0000256" key="1">
    <source>
        <dbReference type="ARBA" id="ARBA00001946"/>
    </source>
</evidence>
<dbReference type="GeneID" id="19017558"/>
<keyword evidence="14" id="KW-0496">Mitochondrion</keyword>
<keyword evidence="12" id="KW-0460">Magnesium</keyword>
<dbReference type="EC" id="2.7.7.41" evidence="6"/>
<reference evidence="20 21" key="1">
    <citation type="submission" date="2011-10" db="EMBL/GenBank/DDBJ databases">
        <authorList>
            <person name="Genoscope - CEA"/>
        </authorList>
    </citation>
    <scope>NUCLEOTIDE SEQUENCE [LARGE SCALE GENOMIC DNA]</scope>
    <source>
        <strain evidence="20 21">RCC 1105</strain>
    </source>
</reference>
<feature type="region of interest" description="Disordered" evidence="19">
    <location>
        <begin position="273"/>
        <end position="296"/>
    </location>
</feature>
<evidence type="ECO:0000256" key="4">
    <source>
        <dbReference type="ARBA" id="ARBA00005189"/>
    </source>
</evidence>
<accession>K8EAW9</accession>
<keyword evidence="11" id="KW-0999">Mitochondrion inner membrane</keyword>
<evidence type="ECO:0000256" key="10">
    <source>
        <dbReference type="ARBA" id="ARBA00022695"/>
    </source>
</evidence>
<evidence type="ECO:0000256" key="16">
    <source>
        <dbReference type="ARBA" id="ARBA00023209"/>
    </source>
</evidence>
<comment type="similarity">
    <text evidence="5">Belongs to the TAM41 family.</text>
</comment>
<dbReference type="eggNOG" id="KOG2986">
    <property type="taxonomic scope" value="Eukaryota"/>
</dbReference>
<evidence type="ECO:0000256" key="12">
    <source>
        <dbReference type="ARBA" id="ARBA00022842"/>
    </source>
</evidence>
<dbReference type="Pfam" id="PF09139">
    <property type="entry name" value="Tam41_Mmp37"/>
    <property type="match status" value="1"/>
</dbReference>
<comment type="subcellular location">
    <subcellularLocation>
        <location evidence="2">Mitochondrion inner membrane</location>
        <topology evidence="2">Peripheral membrane protein</topology>
        <orientation evidence="2">Matrix side</orientation>
    </subcellularLocation>
</comment>
<dbReference type="OrthoDB" id="341477at2759"/>
<protein>
    <recommendedName>
        <fullName evidence="7">Phosphatidate cytidylyltransferase, mitochondrial</fullName>
        <ecNumber evidence="6">2.7.7.41</ecNumber>
    </recommendedName>
    <alternativeName>
        <fullName evidence="18">CDP-diacylglycerol synthase</fullName>
    </alternativeName>
</protein>
<keyword evidence="15" id="KW-0472">Membrane</keyword>
<comment type="pathway">
    <text evidence="4">Lipid metabolism.</text>
</comment>
<evidence type="ECO:0000256" key="8">
    <source>
        <dbReference type="ARBA" id="ARBA00022516"/>
    </source>
</evidence>
<dbReference type="KEGG" id="bpg:Bathy02g04450"/>
<organism evidence="20 21">
    <name type="scientific">Bathycoccus prasinos</name>
    <dbReference type="NCBI Taxonomy" id="41875"/>
    <lineage>
        <taxon>Eukaryota</taxon>
        <taxon>Viridiplantae</taxon>
        <taxon>Chlorophyta</taxon>
        <taxon>Mamiellophyceae</taxon>
        <taxon>Mamiellales</taxon>
        <taxon>Bathycoccaceae</taxon>
        <taxon>Bathycoccus</taxon>
    </lineage>
</organism>
<dbReference type="GO" id="GO:0016024">
    <property type="term" value="P:CDP-diacylglycerol biosynthetic process"/>
    <property type="evidence" value="ECO:0007669"/>
    <property type="project" value="UniProtKB-UniPathway"/>
</dbReference>
<dbReference type="AlphaFoldDB" id="K8EAW9"/>
<evidence type="ECO:0000256" key="11">
    <source>
        <dbReference type="ARBA" id="ARBA00022792"/>
    </source>
</evidence>
<evidence type="ECO:0000313" key="20">
    <source>
        <dbReference type="EMBL" id="CCO15042.1"/>
    </source>
</evidence>
<keyword evidence="13" id="KW-0443">Lipid metabolism</keyword>
<proteinExistence type="inferred from homology"/>
<evidence type="ECO:0000256" key="18">
    <source>
        <dbReference type="ARBA" id="ARBA00029893"/>
    </source>
</evidence>
<evidence type="ECO:0000313" key="21">
    <source>
        <dbReference type="Proteomes" id="UP000198341"/>
    </source>
</evidence>
<evidence type="ECO:0000256" key="17">
    <source>
        <dbReference type="ARBA" id="ARBA00023264"/>
    </source>
</evidence>
<gene>
    <name evidence="20" type="ORF">Bathy02g04450</name>
</gene>
<dbReference type="Proteomes" id="UP000198341">
    <property type="component" value="Chromosome 2"/>
</dbReference>
<name>K8EAW9_9CHLO</name>
<evidence type="ECO:0000256" key="6">
    <source>
        <dbReference type="ARBA" id="ARBA00012487"/>
    </source>
</evidence>